<protein>
    <submittedName>
        <fullName evidence="1">Radical SAM family protein</fullName>
    </submittedName>
</protein>
<comment type="caution">
    <text evidence="1">The sequence shown here is derived from an EMBL/GenBank/DDBJ whole genome shotgun (WGS) entry which is preliminary data.</text>
</comment>
<keyword evidence="2" id="KW-1185">Reference proteome</keyword>
<name>A0A158IXI2_9BURK</name>
<reference evidence="1" key="1">
    <citation type="submission" date="2016-01" db="EMBL/GenBank/DDBJ databases">
        <authorList>
            <person name="Peeters C."/>
        </authorList>
    </citation>
    <scope>NUCLEOTIDE SEQUENCE [LARGE SCALE GENOMIC DNA]</scope>
    <source>
        <strain evidence="1">LMG 22940</strain>
    </source>
</reference>
<evidence type="ECO:0000313" key="1">
    <source>
        <dbReference type="EMBL" id="SAL61296.1"/>
    </source>
</evidence>
<gene>
    <name evidence="1" type="ORF">AWB68_03172</name>
</gene>
<organism evidence="1 2">
    <name type="scientific">Caballeronia choica</name>
    <dbReference type="NCBI Taxonomy" id="326476"/>
    <lineage>
        <taxon>Bacteria</taxon>
        <taxon>Pseudomonadati</taxon>
        <taxon>Pseudomonadota</taxon>
        <taxon>Betaproteobacteria</taxon>
        <taxon>Burkholderiales</taxon>
        <taxon>Burkholderiaceae</taxon>
        <taxon>Caballeronia</taxon>
    </lineage>
</organism>
<dbReference type="Proteomes" id="UP000054770">
    <property type="component" value="Unassembled WGS sequence"/>
</dbReference>
<dbReference type="AlphaFoldDB" id="A0A158IXI2"/>
<accession>A0A158IXI2</accession>
<sequence length="79" mass="9240">MKTLFLPDIKKGLRTDIARRFSGDCRKPGNKICGTFIPGETHETIETTIVREMLVSRAMTRRRLREGVEFFRFLRTHEA</sequence>
<evidence type="ECO:0000313" key="2">
    <source>
        <dbReference type="Proteomes" id="UP000054770"/>
    </source>
</evidence>
<dbReference type="EMBL" id="FCON02000030">
    <property type="protein sequence ID" value="SAL61296.1"/>
    <property type="molecule type" value="Genomic_DNA"/>
</dbReference>
<proteinExistence type="predicted"/>